<evidence type="ECO:0008006" key="4">
    <source>
        <dbReference type="Google" id="ProtNLM"/>
    </source>
</evidence>
<gene>
    <name evidence="2" type="ORF">ACFFGH_30885</name>
</gene>
<evidence type="ECO:0000313" key="2">
    <source>
        <dbReference type="EMBL" id="MFC0682257.1"/>
    </source>
</evidence>
<dbReference type="RefSeq" id="WP_386676114.1">
    <property type="nucleotide sequence ID" value="NZ_JBHLTG010000012.1"/>
</dbReference>
<sequence length="159" mass="15551">MRRAATRVIVVALASALTLTGCTGTPLDNVIEGLVGEGAEQLQGGVEGLVEDALGGTAITSDGQLPEGFPADAVPVTGTVLGGGSGPNGTGWVARTELASAAEFEQAKAALEGAGFTASAVNSDANSGFGTFTSADHTVVLVVATESGQATATYVVTPS</sequence>
<feature type="chain" id="PRO_5046555555" description="PASTA domain-containing protein" evidence="1">
    <location>
        <begin position="24"/>
        <end position="159"/>
    </location>
</feature>
<dbReference type="EMBL" id="JBHLTG010000012">
    <property type="protein sequence ID" value="MFC0682257.1"/>
    <property type="molecule type" value="Genomic_DNA"/>
</dbReference>
<organism evidence="2 3">
    <name type="scientific">Lysobacter korlensis</name>
    <dbReference type="NCBI Taxonomy" id="553636"/>
    <lineage>
        <taxon>Bacteria</taxon>
        <taxon>Pseudomonadati</taxon>
        <taxon>Pseudomonadota</taxon>
        <taxon>Gammaproteobacteria</taxon>
        <taxon>Lysobacterales</taxon>
        <taxon>Lysobacteraceae</taxon>
        <taxon>Lysobacter</taxon>
    </lineage>
</organism>
<keyword evidence="3" id="KW-1185">Reference proteome</keyword>
<keyword evidence="1" id="KW-0732">Signal</keyword>
<dbReference type="Proteomes" id="UP001589896">
    <property type="component" value="Unassembled WGS sequence"/>
</dbReference>
<feature type="signal peptide" evidence="1">
    <location>
        <begin position="1"/>
        <end position="23"/>
    </location>
</feature>
<dbReference type="PROSITE" id="PS51257">
    <property type="entry name" value="PROKAR_LIPOPROTEIN"/>
    <property type="match status" value="1"/>
</dbReference>
<evidence type="ECO:0000313" key="3">
    <source>
        <dbReference type="Proteomes" id="UP001589896"/>
    </source>
</evidence>
<evidence type="ECO:0000256" key="1">
    <source>
        <dbReference type="SAM" id="SignalP"/>
    </source>
</evidence>
<name>A0ABV6S0N0_9GAMM</name>
<accession>A0ABV6S0N0</accession>
<comment type="caution">
    <text evidence="2">The sequence shown here is derived from an EMBL/GenBank/DDBJ whole genome shotgun (WGS) entry which is preliminary data.</text>
</comment>
<protein>
    <recommendedName>
        <fullName evidence="4">PASTA domain-containing protein</fullName>
    </recommendedName>
</protein>
<reference evidence="2 3" key="1">
    <citation type="submission" date="2024-09" db="EMBL/GenBank/DDBJ databases">
        <authorList>
            <person name="Sun Q."/>
            <person name="Mori K."/>
        </authorList>
    </citation>
    <scope>NUCLEOTIDE SEQUENCE [LARGE SCALE GENOMIC DNA]</scope>
    <source>
        <strain evidence="2 3">KCTC 23076</strain>
    </source>
</reference>
<proteinExistence type="predicted"/>